<dbReference type="KEGG" id="dma:DMR_p1_00390"/>
<name>C4XUK4_SOLM1</name>
<evidence type="ECO:0000313" key="2">
    <source>
        <dbReference type="EMBL" id="BAH73455.1"/>
    </source>
</evidence>
<sequence length="193" mass="20486">MSAPTAPRPSMPSNNPTQRGPRLLLAGGLLVLLVLFALWRRDQALRAVPLPIELTANVALAPGVTLCGFGDLEGLGDPRPYRWGMGPMSQIGFIAPFAGQGVVVLAVSSPCVPDQALAVLANGKTVGTLSGPQALPPGETPGQEMRLRFPIRRGYNTVALRYTDWNHGHQVCSAGDSRRFAVRFSRLAILGAP</sequence>
<keyword evidence="1" id="KW-0472">Membrane</keyword>
<reference evidence="2 3" key="1">
    <citation type="journal article" date="2009" name="Genome Res.">
        <title>Whole genome sequence of Desulfovibrio magneticus strain RS-1 revealed common gene clusters in magnetotactic bacteria.</title>
        <authorList>
            <person name="Nakazawa H."/>
            <person name="Arakaki A."/>
            <person name="Narita-Yamada S."/>
            <person name="Yashiro I."/>
            <person name="Jinno K."/>
            <person name="Aoki N."/>
            <person name="Tsuruyama A."/>
            <person name="Okamura Y."/>
            <person name="Tanikawa S."/>
            <person name="Fujita N."/>
            <person name="Takeyama H."/>
            <person name="Matsunaga T."/>
        </authorList>
    </citation>
    <scope>NUCLEOTIDE SEQUENCE [LARGE SCALE GENOMIC DNA]</scope>
    <source>
        <strain evidence="3">ATCC 700980 / DSM 13731 / RS-1</strain>
    </source>
</reference>
<dbReference type="EMBL" id="AP010905">
    <property type="protein sequence ID" value="BAH73455.1"/>
    <property type="molecule type" value="Genomic_DNA"/>
</dbReference>
<geneLocation type="plasmid" evidence="2 3">
    <name>pDMC1</name>
</geneLocation>
<accession>C4XUK4</accession>
<protein>
    <submittedName>
        <fullName evidence="2">Uncharacterized protein</fullName>
    </submittedName>
</protein>
<gene>
    <name evidence="2" type="ordered locus">DMR_p1_00390</name>
</gene>
<dbReference type="AlphaFoldDB" id="C4XUK4"/>
<keyword evidence="2" id="KW-0614">Plasmid</keyword>
<evidence type="ECO:0000256" key="1">
    <source>
        <dbReference type="SAM" id="Phobius"/>
    </source>
</evidence>
<proteinExistence type="predicted"/>
<evidence type="ECO:0000313" key="3">
    <source>
        <dbReference type="Proteomes" id="UP000009071"/>
    </source>
</evidence>
<keyword evidence="3" id="KW-1185">Reference proteome</keyword>
<keyword evidence="1" id="KW-1133">Transmembrane helix</keyword>
<dbReference type="Proteomes" id="UP000009071">
    <property type="component" value="Plasmid pDMC1"/>
</dbReference>
<organism evidence="2 3">
    <name type="scientific">Solidesulfovibrio magneticus (strain ATCC 700980 / DSM 13731 / RS-1)</name>
    <name type="common">Desulfovibrio magneticus</name>
    <dbReference type="NCBI Taxonomy" id="573370"/>
    <lineage>
        <taxon>Bacteria</taxon>
        <taxon>Pseudomonadati</taxon>
        <taxon>Thermodesulfobacteriota</taxon>
        <taxon>Desulfovibrionia</taxon>
        <taxon>Desulfovibrionales</taxon>
        <taxon>Desulfovibrionaceae</taxon>
        <taxon>Solidesulfovibrio</taxon>
    </lineage>
</organism>
<keyword evidence="1" id="KW-0812">Transmembrane</keyword>
<dbReference type="HOGENOM" id="CLU_1406771_0_0_7"/>
<feature type="transmembrane region" description="Helical" evidence="1">
    <location>
        <begin position="20"/>
        <end position="39"/>
    </location>
</feature>